<reference evidence="1" key="1">
    <citation type="submission" date="2009-10" db="EMBL/GenBank/DDBJ databases">
        <title>Diversity of trophic interactions inside an arsenic-rich microbial ecosystem.</title>
        <authorList>
            <person name="Bertin P.N."/>
            <person name="Heinrich-Salmeron A."/>
            <person name="Pelletier E."/>
            <person name="Goulhen-Chollet F."/>
            <person name="Arsene-Ploetze F."/>
            <person name="Gallien S."/>
            <person name="Calteau A."/>
            <person name="Vallenet D."/>
            <person name="Casiot C."/>
            <person name="Chane-Woon-Ming B."/>
            <person name="Giloteaux L."/>
            <person name="Barakat M."/>
            <person name="Bonnefoy V."/>
            <person name="Bruneel O."/>
            <person name="Chandler M."/>
            <person name="Cleiss J."/>
            <person name="Duran R."/>
            <person name="Elbaz-Poulichet F."/>
            <person name="Fonknechten N."/>
            <person name="Lauga B."/>
            <person name="Mornico D."/>
            <person name="Ortet P."/>
            <person name="Schaeffer C."/>
            <person name="Siguier P."/>
            <person name="Alexander Thil Smith A."/>
            <person name="Van Dorsselaer A."/>
            <person name="Weissenbach J."/>
            <person name="Medigue C."/>
            <person name="Le Paslier D."/>
        </authorList>
    </citation>
    <scope>NUCLEOTIDE SEQUENCE</scope>
</reference>
<sequence length="56" mass="6292">MQRRQMGRIDASSLIKYLFVQASYQYLVPFGLLRVTTFIDSSLSLTIPSLPSPLTA</sequence>
<dbReference type="AlphaFoldDB" id="E6QJM8"/>
<accession>E6QJM8</accession>
<name>E6QJM8_9ZZZZ</name>
<organism evidence="1">
    <name type="scientific">mine drainage metagenome</name>
    <dbReference type="NCBI Taxonomy" id="410659"/>
    <lineage>
        <taxon>unclassified sequences</taxon>
        <taxon>metagenomes</taxon>
        <taxon>ecological metagenomes</taxon>
    </lineage>
</organism>
<protein>
    <submittedName>
        <fullName evidence="1">Uncharacterized protein</fullName>
    </submittedName>
</protein>
<proteinExistence type="predicted"/>
<gene>
    <name evidence="1" type="ORF">CARN6_0779</name>
</gene>
<comment type="caution">
    <text evidence="1">The sequence shown here is derived from an EMBL/GenBank/DDBJ whole genome shotgun (WGS) entry which is preliminary data.</text>
</comment>
<dbReference type="EMBL" id="CABQ01000089">
    <property type="protein sequence ID" value="CBI07445.1"/>
    <property type="molecule type" value="Genomic_DNA"/>
</dbReference>
<evidence type="ECO:0000313" key="1">
    <source>
        <dbReference type="EMBL" id="CBI07445.1"/>
    </source>
</evidence>